<gene>
    <name evidence="2" type="ordered locus">Igag_1887</name>
</gene>
<feature type="domain" description="HTH cro/C1-type" evidence="1">
    <location>
        <begin position="26"/>
        <end position="80"/>
    </location>
</feature>
<keyword evidence="3" id="KW-1185">Reference proteome</keyword>
<proteinExistence type="predicted"/>
<dbReference type="HOGENOM" id="CLU_077869_0_0_2"/>
<dbReference type="InterPro" id="IPR010982">
    <property type="entry name" value="Lambda_DNA-bd_dom_sf"/>
</dbReference>
<dbReference type="PIRSF" id="PIRSF037724">
    <property type="entry name" value="TF_HTH_MJ1545_prd"/>
    <property type="match status" value="1"/>
</dbReference>
<evidence type="ECO:0000313" key="2">
    <source>
        <dbReference type="EMBL" id="ADM28681.1"/>
    </source>
</evidence>
<protein>
    <submittedName>
        <fullName evidence="2">Transcriptional regulator, XRE family</fullName>
    </submittedName>
</protein>
<reference evidence="2 3" key="1">
    <citation type="journal article" date="2010" name="Stand. Genomic Sci.">
        <title>Complete genome sequence of Ignisphaera aggregans type strain (AQ1.S1).</title>
        <authorList>
            <person name="Goker M."/>
            <person name="Held B."/>
            <person name="Lapidus A."/>
            <person name="Nolan M."/>
            <person name="Spring S."/>
            <person name="Yasawong M."/>
            <person name="Lucas S."/>
            <person name="Glavina Del Rio T."/>
            <person name="Tice H."/>
            <person name="Cheng J.F."/>
            <person name="Goodwin L."/>
            <person name="Tapia R."/>
            <person name="Pitluck S."/>
            <person name="Liolios K."/>
            <person name="Ivanova N."/>
            <person name="Mavromatis K."/>
            <person name="Mikhailova N."/>
            <person name="Pati A."/>
            <person name="Chen A."/>
            <person name="Palaniappan K."/>
            <person name="Brambilla E."/>
            <person name="Land M."/>
            <person name="Hauser L."/>
            <person name="Chang Y.J."/>
            <person name="Jeffries C.D."/>
            <person name="Brettin T."/>
            <person name="Detter J.C."/>
            <person name="Han C."/>
            <person name="Rohde M."/>
            <person name="Sikorski J."/>
            <person name="Woyke T."/>
            <person name="Bristow J."/>
            <person name="Eisen J.A."/>
            <person name="Markowitz V."/>
            <person name="Hugenholtz P."/>
            <person name="Kyrpides N.C."/>
            <person name="Klenk H.P."/>
        </authorList>
    </citation>
    <scope>NUCLEOTIDE SEQUENCE [LARGE SCALE GENOMIC DNA]</scope>
    <source>
        <strain evidence="3">DSM 17230 / JCM 13409 / AQ1.S1</strain>
    </source>
</reference>
<name>E0ST20_IGNAA</name>
<dbReference type="Gene3D" id="1.10.260.40">
    <property type="entry name" value="lambda repressor-like DNA-binding domains"/>
    <property type="match status" value="1"/>
</dbReference>
<dbReference type="Pfam" id="PF01381">
    <property type="entry name" value="HTH_3"/>
    <property type="match status" value="1"/>
</dbReference>
<dbReference type="BioCyc" id="IAGG583356:GHAH-1877-MONOMER"/>
<dbReference type="InterPro" id="IPR001387">
    <property type="entry name" value="Cro/C1-type_HTH"/>
</dbReference>
<dbReference type="SUPFAM" id="SSF47413">
    <property type="entry name" value="lambda repressor-like DNA-binding domains"/>
    <property type="match status" value="1"/>
</dbReference>
<accession>E0ST20</accession>
<evidence type="ECO:0000259" key="1">
    <source>
        <dbReference type="PROSITE" id="PS50943"/>
    </source>
</evidence>
<organism evidence="2 3">
    <name type="scientific">Ignisphaera aggregans (strain DSM 17230 / JCM 13409 / AQ1.S1)</name>
    <dbReference type="NCBI Taxonomy" id="583356"/>
    <lineage>
        <taxon>Archaea</taxon>
        <taxon>Thermoproteota</taxon>
        <taxon>Thermoprotei</taxon>
        <taxon>Desulfurococcales</taxon>
        <taxon>Desulfurococcaceae</taxon>
        <taxon>Ignisphaera</taxon>
    </lineage>
</organism>
<dbReference type="CDD" id="cd00093">
    <property type="entry name" value="HTH_XRE"/>
    <property type="match status" value="1"/>
</dbReference>
<dbReference type="EMBL" id="CP002098">
    <property type="protein sequence ID" value="ADM28681.1"/>
    <property type="molecule type" value="Genomic_DNA"/>
</dbReference>
<evidence type="ECO:0000313" key="3">
    <source>
        <dbReference type="Proteomes" id="UP000001304"/>
    </source>
</evidence>
<dbReference type="InterPro" id="IPR017271">
    <property type="entry name" value="Tscrpt_reg_HTH_MJ1545_prd"/>
</dbReference>
<dbReference type="AlphaFoldDB" id="E0ST20"/>
<dbReference type="KEGG" id="iag:Igag_1887"/>
<dbReference type="PROSITE" id="PS50943">
    <property type="entry name" value="HTH_CROC1"/>
    <property type="match status" value="1"/>
</dbReference>
<dbReference type="STRING" id="583356.Igag_1887"/>
<sequence length="235" mass="26633">MRYILEPISKRIAGDITLSEDPSQALRKWREIFNVTQSDLAKKMDIAPSVLSDYERGRRQPGTKFIKKFVEALIKIDEERGYPVIRRLAGNLINFGNAILDLKEFSRPISLDTLVEIVEGIIVNSIFEVKNIYGYTVVDSIESILNMSGYDYLYLMGFTSERAIIFTNVGRGRSPMIAIRVSFLKPATVVVYGPRRSIDPLAIEIANRERIPLIISTAQSLENLLSNLREYVATL</sequence>
<dbReference type="SMART" id="SM00530">
    <property type="entry name" value="HTH_XRE"/>
    <property type="match status" value="1"/>
</dbReference>
<dbReference type="GO" id="GO:0003677">
    <property type="term" value="F:DNA binding"/>
    <property type="evidence" value="ECO:0007669"/>
    <property type="project" value="InterPro"/>
</dbReference>
<dbReference type="Proteomes" id="UP000001304">
    <property type="component" value="Chromosome"/>
</dbReference>